<name>D8LWC8_BLAHO</name>
<organism evidence="4">
    <name type="scientific">Blastocystis hominis</name>
    <dbReference type="NCBI Taxonomy" id="12968"/>
    <lineage>
        <taxon>Eukaryota</taxon>
        <taxon>Sar</taxon>
        <taxon>Stramenopiles</taxon>
        <taxon>Bigyra</taxon>
        <taxon>Opalozoa</taxon>
        <taxon>Opalinata</taxon>
        <taxon>Blastocystidae</taxon>
        <taxon>Blastocystis</taxon>
    </lineage>
</organism>
<dbReference type="SUPFAM" id="SSF53167">
    <property type="entry name" value="Purine and uridine phosphorylases"/>
    <property type="match status" value="1"/>
</dbReference>
<evidence type="ECO:0000256" key="2">
    <source>
        <dbReference type="PIRSR" id="PIRSR610059-50"/>
    </source>
</evidence>
<evidence type="ECO:0000259" key="3">
    <source>
        <dbReference type="Pfam" id="PF01048"/>
    </source>
</evidence>
<dbReference type="RefSeq" id="XP_012894165.1">
    <property type="nucleotide sequence ID" value="XM_013038711.1"/>
</dbReference>
<dbReference type="InterPro" id="IPR035994">
    <property type="entry name" value="Nucleoside_phosphorylase_sf"/>
</dbReference>
<dbReference type="OMA" id="HPNICAG"/>
<feature type="binding site" evidence="2">
    <location>
        <position position="172"/>
    </location>
    <ligand>
        <name>substrate</name>
    </ligand>
</feature>
<dbReference type="PANTHER" id="PTHR43691:SF11">
    <property type="entry name" value="FI09636P-RELATED"/>
    <property type="match status" value="1"/>
</dbReference>
<feature type="domain" description="Nucleoside phosphorylase" evidence="3">
    <location>
        <begin position="12"/>
        <end position="245"/>
    </location>
</feature>
<dbReference type="Gene3D" id="3.40.50.1580">
    <property type="entry name" value="Nucleoside phosphorylase domain"/>
    <property type="match status" value="1"/>
</dbReference>
<evidence type="ECO:0000256" key="1">
    <source>
        <dbReference type="ARBA" id="ARBA00010456"/>
    </source>
</evidence>
<reference evidence="4" key="1">
    <citation type="submission" date="2010-02" db="EMBL/GenBank/DDBJ databases">
        <title>Sequencing and annotation of the Blastocystis hominis genome.</title>
        <authorList>
            <person name="Wincker P."/>
        </authorList>
    </citation>
    <scope>NUCLEOTIDE SEQUENCE</scope>
    <source>
        <strain evidence="4">Singapore isolate B</strain>
    </source>
</reference>
<dbReference type="GO" id="GO:0005829">
    <property type="term" value="C:cytosol"/>
    <property type="evidence" value="ECO:0007669"/>
    <property type="project" value="TreeGrafter"/>
</dbReference>
<comment type="similarity">
    <text evidence="1">Belongs to the PNP/UDP phosphorylase family.</text>
</comment>
<accession>D8LWC8</accession>
<dbReference type="AlphaFoldDB" id="D8LWC8"/>
<dbReference type="OrthoDB" id="204058at2759"/>
<dbReference type="GO" id="GO:0004850">
    <property type="term" value="F:uridine phosphorylase activity"/>
    <property type="evidence" value="ECO:0007669"/>
    <property type="project" value="InterPro"/>
</dbReference>
<dbReference type="Pfam" id="PF01048">
    <property type="entry name" value="PNP_UDP_1"/>
    <property type="match status" value="1"/>
</dbReference>
<dbReference type="EMBL" id="FN668638">
    <property type="protein sequence ID" value="CBK20117.2"/>
    <property type="molecule type" value="Genomic_DNA"/>
</dbReference>
<dbReference type="GeneID" id="24917805"/>
<feature type="binding site" evidence="2">
    <location>
        <position position="47"/>
    </location>
    <ligand>
        <name>phosphate</name>
        <dbReference type="ChEBI" id="CHEBI:43474"/>
    </ligand>
</feature>
<dbReference type="InParanoid" id="D8LWC8"/>
<dbReference type="NCBIfam" id="TIGR01719">
    <property type="entry name" value="euk_UDPppase"/>
    <property type="match status" value="1"/>
</dbReference>
<dbReference type="GO" id="GO:0009166">
    <property type="term" value="P:nucleotide catabolic process"/>
    <property type="evidence" value="ECO:0007669"/>
    <property type="project" value="InterPro"/>
</dbReference>
<sequence length="258" mass="28379">MDLKSEFGDCRFVIMQGSADRTKDLANFFHNSLELPFGGKEIGKTERYSMYKVGKILCVSHGMGMPSLSIALNEVYKLLHYAGCLDKCTFIRCGTCGGIGVAPGSVVVSTECCDADLNHFYTQSALGKHYQYPAIADPEVVRHLQLLAEENGIPVVSGVTLSADGFYEDQGRTDGFFCEYEEADKFSFLQKLHAAGVCNIEMEALLFLAFARRAGVKAGVVCTVIVDRLKGDQVTSTAEELEEFMCANWKLLSHFVCE</sequence>
<evidence type="ECO:0000313" key="4">
    <source>
        <dbReference type="EMBL" id="CBK20117.2"/>
    </source>
</evidence>
<evidence type="ECO:0000313" key="5">
    <source>
        <dbReference type="Proteomes" id="UP000008312"/>
    </source>
</evidence>
<dbReference type="InterPro" id="IPR000845">
    <property type="entry name" value="Nucleoside_phosphorylase_d"/>
</dbReference>
<dbReference type="GO" id="GO:0006218">
    <property type="term" value="P:uridine catabolic process"/>
    <property type="evidence" value="ECO:0007669"/>
    <property type="project" value="TreeGrafter"/>
</dbReference>
<feature type="binding site" evidence="2">
    <location>
        <begin position="92"/>
        <end position="95"/>
    </location>
    <ligand>
        <name>phosphate</name>
        <dbReference type="ChEBI" id="CHEBI:43474"/>
    </ligand>
</feature>
<dbReference type="InterPro" id="IPR010059">
    <property type="entry name" value="Uridine_phosphorylase_euk"/>
</dbReference>
<gene>
    <name evidence="4" type="ORF">GSBLH_T00000496001</name>
</gene>
<protein>
    <recommendedName>
        <fullName evidence="3">Nucleoside phosphorylase domain-containing protein</fullName>
    </recommendedName>
</protein>
<proteinExistence type="inferred from homology"/>
<dbReference type="Proteomes" id="UP000008312">
    <property type="component" value="Unassembled WGS sequence"/>
</dbReference>
<dbReference type="PANTHER" id="PTHR43691">
    <property type="entry name" value="URIDINE PHOSPHORYLASE"/>
    <property type="match status" value="1"/>
</dbReference>
<feature type="binding site" evidence="2">
    <location>
        <position position="170"/>
    </location>
    <ligand>
        <name>substrate</name>
    </ligand>
</feature>
<keyword evidence="5" id="KW-1185">Reference proteome</keyword>